<evidence type="ECO:0000256" key="1">
    <source>
        <dbReference type="SAM" id="MobiDB-lite"/>
    </source>
</evidence>
<feature type="region of interest" description="Disordered" evidence="1">
    <location>
        <begin position="1"/>
        <end position="24"/>
    </location>
</feature>
<evidence type="ECO:0000313" key="3">
    <source>
        <dbReference type="Proteomes" id="UP001352223"/>
    </source>
</evidence>
<proteinExistence type="predicted"/>
<protein>
    <submittedName>
        <fullName evidence="2">Uncharacterized protein</fullName>
    </submittedName>
</protein>
<reference evidence="2 3" key="1">
    <citation type="submission" date="2022-10" db="EMBL/GenBank/DDBJ databases">
        <authorList>
            <person name="Xie J."/>
            <person name="Shen N."/>
        </authorList>
    </citation>
    <scope>NUCLEOTIDE SEQUENCE [LARGE SCALE GENOMIC DNA]</scope>
    <source>
        <strain evidence="2 3">DSM 41681</strain>
    </source>
</reference>
<evidence type="ECO:0000313" key="2">
    <source>
        <dbReference type="EMBL" id="MEB3965620.1"/>
    </source>
</evidence>
<dbReference type="EMBL" id="JAOZYB010000333">
    <property type="protein sequence ID" value="MEB3965620.1"/>
    <property type="molecule type" value="Genomic_DNA"/>
</dbReference>
<dbReference type="Proteomes" id="UP001352223">
    <property type="component" value="Unassembled WGS sequence"/>
</dbReference>
<sequence>MTGKTEAADTTTRMIVSSHPTPEIRATPAKGCDVCGALAKQWDEAGDRDLLIEINNHPHDPPKLSRLAELKREGVTLT</sequence>
<accession>A0ABU6CLK6</accession>
<name>A0ABU6CLK6_9ACTN</name>
<dbReference type="RefSeq" id="WP_324774055.1">
    <property type="nucleotide sequence ID" value="NZ_BAAATS010000047.1"/>
</dbReference>
<comment type="caution">
    <text evidence="2">The sequence shown here is derived from an EMBL/GenBank/DDBJ whole genome shotgun (WGS) entry which is preliminary data.</text>
</comment>
<gene>
    <name evidence="2" type="ORF">OKJ48_36130</name>
</gene>
<keyword evidence="3" id="KW-1185">Reference proteome</keyword>
<organism evidence="2 3">
    <name type="scientific">Streptomyces kunmingensis</name>
    <dbReference type="NCBI Taxonomy" id="68225"/>
    <lineage>
        <taxon>Bacteria</taxon>
        <taxon>Bacillati</taxon>
        <taxon>Actinomycetota</taxon>
        <taxon>Actinomycetes</taxon>
        <taxon>Kitasatosporales</taxon>
        <taxon>Streptomycetaceae</taxon>
        <taxon>Streptomyces</taxon>
    </lineage>
</organism>
<feature type="compositionally biased region" description="Polar residues" evidence="1">
    <location>
        <begin position="8"/>
        <end position="20"/>
    </location>
</feature>